<reference evidence="2 3" key="1">
    <citation type="submission" date="2014-03" db="EMBL/GenBank/DDBJ databases">
        <title>Sequencing and Comparison of Genomes and Transcriptome Profiles of Human Ehrlichiosis Agents.</title>
        <authorList>
            <person name="Lin M."/>
            <person name="Daugherty S.C."/>
            <person name="Nagaraj S."/>
            <person name="Cheng Z."/>
            <person name="Xiong Q."/>
            <person name="Lin F.-Y."/>
            <person name="Sengamalay N."/>
            <person name="Ott S."/>
            <person name="Godinez A."/>
            <person name="Tallon L.J."/>
            <person name="Sadzewicz L."/>
            <person name="Fraser C.M."/>
            <person name="Dunning Hotopp J.C."/>
            <person name="Rikihisa Y."/>
        </authorList>
    </citation>
    <scope>NUCLEOTIDE SEQUENCE [LARGE SCALE GENOMIC DNA]</scope>
    <source>
        <strain evidence="2 3">Oregon</strain>
    </source>
</reference>
<dbReference type="KEGG" id="nhm:NHE_0546"/>
<evidence type="ECO:0000313" key="3">
    <source>
        <dbReference type="Proteomes" id="UP000023755"/>
    </source>
</evidence>
<evidence type="ECO:0000313" key="2">
    <source>
        <dbReference type="EMBL" id="AHX11486.1"/>
    </source>
</evidence>
<accession>X5H4J7</accession>
<proteinExistence type="predicted"/>
<name>X5H4J7_9RICK</name>
<gene>
    <name evidence="2" type="ORF">NHE_0546</name>
</gene>
<sequence length="187" mass="21126">MIDWYALVLERSRRFYITFGFLVLLVSGLAGLAIYRYVDKTHYLMESVALYDALNISDTSKSKEALHRIVGRKIEPYSSIAAMQLSWLLVSADDEVQRSEIYERVSLESPSVYVRELAQLNVQITDGNVDPQSVYAFTARFLDAFMRFSSGHEVDEVRASLSNVVAAIDANPYVRDLASKLLKAISE</sequence>
<feature type="transmembrane region" description="Helical" evidence="1">
    <location>
        <begin position="15"/>
        <end position="35"/>
    </location>
</feature>
<keyword evidence="1" id="KW-0472">Membrane</keyword>
<organism evidence="2 3">
    <name type="scientific">Neorickettsia helminthoeca str. Oregon</name>
    <dbReference type="NCBI Taxonomy" id="1286528"/>
    <lineage>
        <taxon>Bacteria</taxon>
        <taxon>Pseudomonadati</taxon>
        <taxon>Pseudomonadota</taxon>
        <taxon>Alphaproteobacteria</taxon>
        <taxon>Rickettsiales</taxon>
        <taxon>Anaplasmataceae</taxon>
        <taxon>Neorickettsia</taxon>
    </lineage>
</organism>
<dbReference type="EMBL" id="CP007481">
    <property type="protein sequence ID" value="AHX11486.1"/>
    <property type="molecule type" value="Genomic_DNA"/>
</dbReference>
<dbReference type="OrthoDB" id="7165497at2"/>
<keyword evidence="1" id="KW-0812">Transmembrane</keyword>
<keyword evidence="1" id="KW-1133">Transmembrane helix</keyword>
<dbReference type="RefSeq" id="WP_038559615.1">
    <property type="nucleotide sequence ID" value="NZ_CP007481.1"/>
</dbReference>
<dbReference type="AlphaFoldDB" id="X5H4J7"/>
<evidence type="ECO:0008006" key="4">
    <source>
        <dbReference type="Google" id="ProtNLM"/>
    </source>
</evidence>
<dbReference type="Proteomes" id="UP000023755">
    <property type="component" value="Chromosome"/>
</dbReference>
<protein>
    <recommendedName>
        <fullName evidence="4">Tetratricopeptide repeat-like domain-containing protein</fullName>
    </recommendedName>
</protein>
<dbReference type="HOGENOM" id="CLU_1446239_0_0_5"/>
<evidence type="ECO:0000256" key="1">
    <source>
        <dbReference type="SAM" id="Phobius"/>
    </source>
</evidence>
<dbReference type="STRING" id="1286528.NHE_0546"/>
<keyword evidence="3" id="KW-1185">Reference proteome</keyword>